<feature type="domain" description="Bicarbonate transporter-like transmembrane" evidence="17">
    <location>
        <begin position="1436"/>
        <end position="1984"/>
    </location>
</feature>
<dbReference type="InterPro" id="IPR011531">
    <property type="entry name" value="HCO3_transpt-like_TM_dom"/>
</dbReference>
<feature type="transmembrane region" description="Helical" evidence="16">
    <location>
        <begin position="1950"/>
        <end position="1968"/>
    </location>
</feature>
<evidence type="ECO:0000259" key="19">
    <source>
        <dbReference type="Pfam" id="PF23319"/>
    </source>
</evidence>
<dbReference type="InterPro" id="IPR058843">
    <property type="entry name" value="PH_DAAF9"/>
</dbReference>
<feature type="domain" description="DAAF9 N-terminal" evidence="18">
    <location>
        <begin position="13"/>
        <end position="202"/>
    </location>
</feature>
<feature type="transmembrane region" description="Helical" evidence="16">
    <location>
        <begin position="1467"/>
        <end position="1489"/>
    </location>
</feature>
<evidence type="ECO:0000256" key="11">
    <source>
        <dbReference type="ARBA" id="ARBA00023136"/>
    </source>
</evidence>
<keyword evidence="10" id="KW-0406">Ion transport</keyword>
<dbReference type="GO" id="GO:0006820">
    <property type="term" value="P:monoatomic anion transport"/>
    <property type="evidence" value="ECO:0007669"/>
    <property type="project" value="InterPro"/>
</dbReference>
<dbReference type="InterPro" id="IPR040342">
    <property type="entry name" value="DNAAF9"/>
</dbReference>
<keyword evidence="8" id="KW-0769">Symport</keyword>
<comment type="subcellular location">
    <subcellularLocation>
        <location evidence="1">Basolateral cell membrane</location>
        <topology evidence="1">Multi-pass membrane protein</topology>
    </subcellularLocation>
</comment>
<evidence type="ECO:0000313" key="24">
    <source>
        <dbReference type="Proteomes" id="UP000010556"/>
    </source>
</evidence>
<protein>
    <recommendedName>
        <fullName evidence="14">Solute carrier family 4 member 11</fullName>
    </recommendedName>
    <alternativeName>
        <fullName evidence="15">Sodium borate cotransporter 1</fullName>
    </alternativeName>
</protein>
<evidence type="ECO:0000256" key="6">
    <source>
        <dbReference type="ARBA" id="ARBA00022681"/>
    </source>
</evidence>
<comment type="subunit">
    <text evidence="3">Homodimer.</text>
</comment>
<evidence type="ECO:0000259" key="20">
    <source>
        <dbReference type="Pfam" id="PF25203"/>
    </source>
</evidence>
<keyword evidence="7 16" id="KW-0812">Transmembrane</keyword>
<dbReference type="CDD" id="cd22936">
    <property type="entry name" value="shulin_C20orf194-like"/>
    <property type="match status" value="1"/>
</dbReference>
<dbReference type="Pfam" id="PF25204">
    <property type="entry name" value="DAAF9_2"/>
    <property type="match status" value="1"/>
</dbReference>
<evidence type="ECO:0000256" key="13">
    <source>
        <dbReference type="ARBA" id="ARBA00052481"/>
    </source>
</evidence>
<dbReference type="GO" id="GO:0016323">
    <property type="term" value="C:basolateral plasma membrane"/>
    <property type="evidence" value="ECO:0007669"/>
    <property type="project" value="UniProtKB-SubCell"/>
</dbReference>
<feature type="domain" description="DAAF9 CobW C-like" evidence="19">
    <location>
        <begin position="959"/>
        <end position="1025"/>
    </location>
</feature>
<feature type="transmembrane region" description="Helical" evidence="16">
    <location>
        <begin position="1551"/>
        <end position="1573"/>
    </location>
</feature>
<keyword evidence="5" id="KW-1003">Cell membrane</keyword>
<dbReference type="Pfam" id="PF23281">
    <property type="entry name" value="DAAF9_N"/>
    <property type="match status" value="1"/>
</dbReference>
<dbReference type="PRINTS" id="PR01231">
    <property type="entry name" value="HCO3TRNSPORT"/>
</dbReference>
<evidence type="ECO:0000256" key="2">
    <source>
        <dbReference type="ARBA" id="ARBA00010993"/>
    </source>
</evidence>
<dbReference type="InterPro" id="IPR056498">
    <property type="entry name" value="DAAF9_N"/>
</dbReference>
<evidence type="ECO:0000259" key="22">
    <source>
        <dbReference type="Pfam" id="PF26246"/>
    </source>
</evidence>
<evidence type="ECO:0000256" key="8">
    <source>
        <dbReference type="ARBA" id="ARBA00022847"/>
    </source>
</evidence>
<keyword evidence="11 16" id="KW-0472">Membrane</keyword>
<evidence type="ECO:0000256" key="16">
    <source>
        <dbReference type="SAM" id="Phobius"/>
    </source>
</evidence>
<dbReference type="Gene3D" id="1.10.287.570">
    <property type="entry name" value="Helical hairpin bin"/>
    <property type="match status" value="1"/>
</dbReference>
<evidence type="ECO:0000256" key="3">
    <source>
        <dbReference type="ARBA" id="ARBA00011738"/>
    </source>
</evidence>
<keyword evidence="6" id="KW-0039">Anion exchange</keyword>
<sequence length="1985" mass="223009">MDRASACGLKGPSCSRLRQVQSILTQSSKSRPDGILCILGIDSRYNEGCRELANYLLFGLYNQNTSDFEKTEFSEEVLDDVIILIKSDSVHLYCNPVNYRYFLPCVAHWRNLHLHCMTENEYEDEEAAEEFKIASFVDMVRDCSRIGIPYSSQGHLQIFDMFVVEKWPIVQAFALEGIGGDGFFTMKYELQDVSLNLWNVYSKMDPMSLESLLSEDLMAFEHQWTNFFANFDTEIPFLLELSESQAGEPFRSYFSHGMISSHITENSPNRQPFVLFGNHSTRENLNTGSFNFPSEGHLVRNTGPSGSFAKHMVVQCVSPKGPLACSRTYFFGATHVPYLGDDNKLPKKTEQIRLLSQVYAAVIEAVLAGIACYAKTSSLTKAKEVAEQTMGSELDSFELMQFKAALRSKMAFHIHAVNNQGRIVPLDSEDSLYFVKTACMTVYDIPDLLGGRGSLGSVVFSESFLTSQILVKEKDGTVNTETSSIVLTAAIPRFCSWQVEDNEVKLSEKTQQAVKGDECFLGTFLTGGEGAYLYSSNAQSWPEEGKLYFFSSGLLFSHRHHGSIIISKDHMNSISFYDGDSTSVVAVLLVYFRSSLLPHLPVHFHGSSNFMMIALFPKSKIYQAFYPEVFSLWQQQANSGLSLKVIQEDGLSVEQKKLHSSAQKLFDVLSHAAREKRSPLKLLSAKLPELDWFLQHFAISSVSQEPVMRAHLPVLLQQTEISPTHRVENDKVVISIVTGLPGCHASELCAFLVTLHKEYGRWMVYRQVMDSSECFHAAHFQKYLSSALEAQRPRSARQSAYIRKKTRLLVVLQGYTDVIDVVQALQTHPDSNVKSSFTIGAITVCVEPLSCYMEHRFLFPKCLDQCSQGLVSNVVFTSHTTEQGRPLLVQLQSLIRAANPTTAFILAENGIVTRNEDIELILSEHSFSSPQMLRSRYLMYPGWYEGKFDAGSVFPLMVQICVWFGRPLERTRFIAKCKAIQSSIKPSPFSGNIYHILGKVKFSDSEKTMEVCHNTLANSLSIVPVLEGPTPPPNSRGTPQDSSGQQECYLVFIGCSLKEESVKDWLRQSAKQKPQRKALKTRGMLTQQEIRNIHVKRHLDPLPAGYFYNGTQFVNFFGDKTDFHPQNSSIMSQDGYLEDSGYLKCDTDDASETHEESLTEEAFNTVNSSIVSGESIRFFVNVNLEVQPTKADSESPGGCGLLHTSRKYLKLKNFGEEIRAHRDLDGFLARASIILNETATSLDEVLRAMVLRIVYNPRTIEPDCNLDMVMAMLFTDAGAPMEGKVHLLSDIIQGVTATVTGVQYQQSWLCIICTSKSLQRRHVCISRLVRPQNWGENSCEVRFVILVLAPPKMKSTKTATEVGRTFATMFLDITFRQKLLKTHTEEEFKEALVHQRQLLTMMGQVPNPTTLSYSRNSNSQKSQHPIQHNDFFPVGKGIREDFARRFAVYPMDFTDGIIGKNKTVGKYITTTLFLYFACLLPTIAFGTLNDETTKGAIGVQKSMAGQSIGGLLYALFSGQPLVVLLTTAPLALYTHVIRGICDDYSLDFNTFYAWIGLWNSFFLAVYALFNLSLIMSLFKRSTEDIIALFISITFVLDAVKGMTKIFQKYYYGDQLGNHNLSHNSLVSLLDLGTSLNTSFHTALNTSLLASPLELSPGNSQLPEQPHRDTAVLSLLIMLGTLWLGYTLYQLKKSPYLHPYVREILSDCALPIAVLTFSLIGSFGFKEIKMSKFRYNPRESLFKMAEMHSQSLGAICSAMGLGFLLSMLFFIEQNLVAALANAPENRLVKGTAYHWDLLLIAIINTGLSLFGMPWIHAAYPHSPLHVRALAQVEQRVESGHVYDTIMNVKETRLTSLGASILVGLSLLLLPVPLQWIPKPVLYGLFLYIALTSIDANQLFERLVLLLKDQASYPPTHYIRKVPQRKIHYFTGLQVLQLLLLCAFGMSPLPYMKMIFPLIMITMIPIRYKLLPLIIEAKYLDAMDADH</sequence>
<feature type="transmembrane region" description="Helical" evidence="16">
    <location>
        <begin position="1852"/>
        <end position="1872"/>
    </location>
</feature>
<evidence type="ECO:0000256" key="9">
    <source>
        <dbReference type="ARBA" id="ARBA00022989"/>
    </source>
</evidence>
<feature type="transmembrane region" description="Helical" evidence="16">
    <location>
        <begin position="1878"/>
        <end position="1898"/>
    </location>
</feature>
<keyword evidence="12" id="KW-0325">Glycoprotein</keyword>
<evidence type="ECO:0000256" key="12">
    <source>
        <dbReference type="ARBA" id="ARBA00023180"/>
    </source>
</evidence>
<accession>L5M9X2</accession>
<evidence type="ECO:0000256" key="10">
    <source>
        <dbReference type="ARBA" id="ARBA00023065"/>
    </source>
</evidence>
<comment type="similarity">
    <text evidence="2">Belongs to the anion exchanger (TC 2.A.31) family.</text>
</comment>
<keyword evidence="4" id="KW-0813">Transport</keyword>
<feature type="domain" description="DAAF9 pita-bread-like" evidence="20">
    <location>
        <begin position="205"/>
        <end position="484"/>
    </location>
</feature>
<evidence type="ECO:0000313" key="23">
    <source>
        <dbReference type="EMBL" id="ELK34518.1"/>
    </source>
</evidence>
<dbReference type="Pfam" id="PF26246">
    <property type="entry name" value="PH_DAAF9"/>
    <property type="match status" value="1"/>
</dbReference>
<feature type="transmembrane region" description="Helical" evidence="16">
    <location>
        <begin position="1670"/>
        <end position="1688"/>
    </location>
</feature>
<dbReference type="GO" id="GO:0015293">
    <property type="term" value="F:symporter activity"/>
    <property type="evidence" value="ECO:0007669"/>
    <property type="project" value="UniProtKB-KW"/>
</dbReference>
<feature type="transmembrane region" description="Helical" evidence="16">
    <location>
        <begin position="1748"/>
        <end position="1770"/>
    </location>
</feature>
<dbReference type="Pfam" id="PF00955">
    <property type="entry name" value="HCO3_cotransp"/>
    <property type="match status" value="1"/>
</dbReference>
<dbReference type="eggNOG" id="ENOG502QUJP">
    <property type="taxonomic scope" value="Eukaryota"/>
</dbReference>
<dbReference type="EMBL" id="KB103138">
    <property type="protein sequence ID" value="ELK34518.1"/>
    <property type="molecule type" value="Genomic_DNA"/>
</dbReference>
<feature type="transmembrane region" description="Helical" evidence="16">
    <location>
        <begin position="1790"/>
        <end position="1814"/>
    </location>
</feature>
<evidence type="ECO:0000259" key="17">
    <source>
        <dbReference type="Pfam" id="PF00955"/>
    </source>
</evidence>
<dbReference type="PANTHER" id="PTHR33664">
    <property type="entry name" value="RCG26366"/>
    <property type="match status" value="1"/>
</dbReference>
<dbReference type="InterPro" id="IPR003020">
    <property type="entry name" value="HCO3_transpt_euk"/>
</dbReference>
<name>L5M9X2_MYODS</name>
<feature type="transmembrane region" description="Helical" evidence="16">
    <location>
        <begin position="1510"/>
        <end position="1531"/>
    </location>
</feature>
<evidence type="ECO:0000256" key="5">
    <source>
        <dbReference type="ARBA" id="ARBA00022475"/>
    </source>
</evidence>
<gene>
    <name evidence="23" type="ORF">MDA_GLEAN10025010</name>
</gene>
<evidence type="ECO:0000256" key="14">
    <source>
        <dbReference type="ARBA" id="ARBA00071259"/>
    </source>
</evidence>
<dbReference type="InterPro" id="IPR057478">
    <property type="entry name" value="DAAF9_2"/>
</dbReference>
<evidence type="ECO:0000256" key="1">
    <source>
        <dbReference type="ARBA" id="ARBA00004554"/>
    </source>
</evidence>
<dbReference type="FunFam" id="1.10.287.570:FF:000002">
    <property type="entry name" value="Solute carrier family 4 member 11"/>
    <property type="match status" value="1"/>
</dbReference>
<evidence type="ECO:0000256" key="15">
    <source>
        <dbReference type="ARBA" id="ARBA00078657"/>
    </source>
</evidence>
<reference evidence="24" key="1">
    <citation type="journal article" date="2013" name="Science">
        <title>Comparative analysis of bat genomes provides insight into the evolution of flight and immunity.</title>
        <authorList>
            <person name="Zhang G."/>
            <person name="Cowled C."/>
            <person name="Shi Z."/>
            <person name="Huang Z."/>
            <person name="Bishop-Lilly K.A."/>
            <person name="Fang X."/>
            <person name="Wynne J.W."/>
            <person name="Xiong Z."/>
            <person name="Baker M.L."/>
            <person name="Zhao W."/>
            <person name="Tachedjian M."/>
            <person name="Zhu Y."/>
            <person name="Zhou P."/>
            <person name="Jiang X."/>
            <person name="Ng J."/>
            <person name="Yang L."/>
            <person name="Wu L."/>
            <person name="Xiao J."/>
            <person name="Feng Y."/>
            <person name="Chen Y."/>
            <person name="Sun X."/>
            <person name="Zhang Y."/>
            <person name="Marsh G.A."/>
            <person name="Crameri G."/>
            <person name="Broder C.C."/>
            <person name="Frey K.G."/>
            <person name="Wang L.F."/>
            <person name="Wang J."/>
        </authorList>
    </citation>
    <scope>NUCLEOTIDE SEQUENCE [LARGE SCALE GENOMIC DNA]</scope>
</reference>
<feature type="transmembrane region" description="Helical" evidence="16">
    <location>
        <begin position="1925"/>
        <end position="1944"/>
    </location>
</feature>
<comment type="catalytic activity">
    <reaction evidence="13">
        <text>tetrahydroxoborate(in) + 2 Na(+)(in) = tetrahydroxoborate(out) + 2 Na(+)(out)</text>
        <dbReference type="Rhea" id="RHEA:66816"/>
        <dbReference type="ChEBI" id="CHEBI:29101"/>
        <dbReference type="ChEBI" id="CHEBI:41132"/>
    </reaction>
    <physiologicalReaction direction="left-to-right" evidence="13">
        <dbReference type="Rhea" id="RHEA:66817"/>
    </physiologicalReaction>
</comment>
<dbReference type="InterPro" id="IPR056414">
    <property type="entry name" value="DAAF9_CobW_C"/>
</dbReference>
<evidence type="ECO:0000256" key="4">
    <source>
        <dbReference type="ARBA" id="ARBA00022448"/>
    </source>
</evidence>
<dbReference type="SUPFAM" id="SSF55804">
    <property type="entry name" value="Phoshotransferase/anion transport protein"/>
    <property type="match status" value="1"/>
</dbReference>
<keyword evidence="24" id="KW-1185">Reference proteome</keyword>
<feature type="transmembrane region" description="Helical" evidence="16">
    <location>
        <begin position="1708"/>
        <end position="1727"/>
    </location>
</feature>
<dbReference type="FunFam" id="3.40.930.10:FF:000013">
    <property type="entry name" value="Solute carrier family 4 member 11"/>
    <property type="match status" value="1"/>
</dbReference>
<evidence type="ECO:0000259" key="21">
    <source>
        <dbReference type="Pfam" id="PF25204"/>
    </source>
</evidence>
<dbReference type="GO" id="GO:0042044">
    <property type="term" value="P:fluid transport"/>
    <property type="evidence" value="ECO:0007669"/>
    <property type="project" value="UniProtKB-ARBA"/>
</dbReference>
<feature type="domain" description="DAAF9" evidence="21">
    <location>
        <begin position="734"/>
        <end position="943"/>
    </location>
</feature>
<dbReference type="InterPro" id="IPR058844">
    <property type="entry name" value="PB_DAAF9"/>
</dbReference>
<organism evidence="23 24">
    <name type="scientific">Myotis davidii</name>
    <name type="common">David's myotis</name>
    <dbReference type="NCBI Taxonomy" id="225400"/>
    <lineage>
        <taxon>Eukaryota</taxon>
        <taxon>Metazoa</taxon>
        <taxon>Chordata</taxon>
        <taxon>Craniata</taxon>
        <taxon>Vertebrata</taxon>
        <taxon>Euteleostomi</taxon>
        <taxon>Mammalia</taxon>
        <taxon>Eutheria</taxon>
        <taxon>Laurasiatheria</taxon>
        <taxon>Chiroptera</taxon>
        <taxon>Yangochiroptera</taxon>
        <taxon>Vespertilionidae</taxon>
        <taxon>Myotis</taxon>
    </lineage>
</organism>
<dbReference type="GO" id="GO:0050801">
    <property type="term" value="P:monoatomic ion homeostasis"/>
    <property type="evidence" value="ECO:0007669"/>
    <property type="project" value="UniProtKB-ARBA"/>
</dbReference>
<dbReference type="Pfam" id="PF25203">
    <property type="entry name" value="PB_DAAF9"/>
    <property type="match status" value="1"/>
</dbReference>
<feature type="domain" description="DAAF9 PH" evidence="22">
    <location>
        <begin position="501"/>
        <end position="705"/>
    </location>
</feature>
<dbReference type="Pfam" id="PF23319">
    <property type="entry name" value="CobW_C_DAAF9"/>
    <property type="match status" value="1"/>
</dbReference>
<keyword evidence="9 16" id="KW-1133">Transmembrane helix</keyword>
<dbReference type="Gene3D" id="3.40.930.10">
    <property type="entry name" value="Mannitol-specific EII, Chain A"/>
    <property type="match status" value="1"/>
</dbReference>
<dbReference type="Proteomes" id="UP000010556">
    <property type="component" value="Unassembled WGS sequence"/>
</dbReference>
<dbReference type="InterPro" id="IPR016152">
    <property type="entry name" value="PTrfase/Anion_transptr"/>
</dbReference>
<evidence type="ECO:0000256" key="7">
    <source>
        <dbReference type="ARBA" id="ARBA00022692"/>
    </source>
</evidence>
<proteinExistence type="inferred from homology"/>
<evidence type="ECO:0000259" key="18">
    <source>
        <dbReference type="Pfam" id="PF23281"/>
    </source>
</evidence>
<dbReference type="PANTHER" id="PTHR33664:SF1">
    <property type="entry name" value="DYNEIN AXONEMAL ASSEMBLY FACTOR 9"/>
    <property type="match status" value="1"/>
</dbReference>
<dbReference type="GO" id="GO:0005452">
    <property type="term" value="F:solute:inorganic anion antiporter activity"/>
    <property type="evidence" value="ECO:0007669"/>
    <property type="project" value="InterPro"/>
</dbReference>